<name>A0AA46YK06_9ACTN</name>
<feature type="chain" id="PRO_5041414345" description="Endonuclease/exonuclease/phosphatase domain-containing protein" evidence="1">
    <location>
        <begin position="26"/>
        <end position="364"/>
    </location>
</feature>
<dbReference type="Proteomes" id="UP001164390">
    <property type="component" value="Chromosome"/>
</dbReference>
<evidence type="ECO:0000313" key="3">
    <source>
        <dbReference type="Proteomes" id="UP001164390"/>
    </source>
</evidence>
<protein>
    <recommendedName>
        <fullName evidence="4">Endonuclease/exonuclease/phosphatase domain-containing protein</fullName>
    </recommendedName>
</protein>
<feature type="signal peptide" evidence="1">
    <location>
        <begin position="1"/>
        <end position="25"/>
    </location>
</feature>
<sequence>MRIRWGLVVVGLLLPLFTAAPPTGAAEAKPSGKQTLMLANANVREGARSRPRADLQVARDRDAFVRRLMARASHVPGVVLLQETYGSAREYVRALNRDPRAKRAGAKYRLAVRPDLRSGQRRCGPTKRAPHQRVQTSTIIVNRAKVQRVVRRGTVAGWGRWERPDDRTQTVDNCAYQPWVLLRMRSGGLVRIAGAHLAPLNVPLKTRALRRLANRLEALQQNTPRAQLVIAGDLNMTRQPRSAGVREQVGGKVRAAHRLLERRGLRDANRVAHPRGRNGVIGYVRRVDFIYTTTGVADASFDRCYRGYRGGSACPPSARVFKAHTQFAPCQWQADSGNRRAGCSKRKYRRYYSDHSMLTARLRW</sequence>
<evidence type="ECO:0008006" key="4">
    <source>
        <dbReference type="Google" id="ProtNLM"/>
    </source>
</evidence>
<reference evidence="2" key="1">
    <citation type="submission" date="2022-01" db="EMBL/GenBank/DDBJ databases">
        <title>Nocardioidaceae gen. sp. A5X3R13.</title>
        <authorList>
            <person name="Lopez Marin M.A."/>
            <person name="Uhlik O."/>
        </authorList>
    </citation>
    <scope>NUCLEOTIDE SEQUENCE</scope>
    <source>
        <strain evidence="2">A5X3R13</strain>
    </source>
</reference>
<dbReference type="KEGG" id="sgrg:L0C25_22070"/>
<proteinExistence type="predicted"/>
<organism evidence="2 3">
    <name type="scientific">Solicola gregarius</name>
    <dbReference type="NCBI Taxonomy" id="2908642"/>
    <lineage>
        <taxon>Bacteria</taxon>
        <taxon>Bacillati</taxon>
        <taxon>Actinomycetota</taxon>
        <taxon>Actinomycetes</taxon>
        <taxon>Propionibacteriales</taxon>
        <taxon>Nocardioidaceae</taxon>
        <taxon>Solicola</taxon>
    </lineage>
</organism>
<dbReference type="InterPro" id="IPR036691">
    <property type="entry name" value="Endo/exonu/phosph_ase_sf"/>
</dbReference>
<keyword evidence="3" id="KW-1185">Reference proteome</keyword>
<dbReference type="RefSeq" id="WP_271633959.1">
    <property type="nucleotide sequence ID" value="NZ_CP094970.1"/>
</dbReference>
<evidence type="ECO:0000256" key="1">
    <source>
        <dbReference type="SAM" id="SignalP"/>
    </source>
</evidence>
<dbReference type="Gene3D" id="3.60.10.10">
    <property type="entry name" value="Endonuclease/exonuclease/phosphatase"/>
    <property type="match status" value="1"/>
</dbReference>
<dbReference type="AlphaFoldDB" id="A0AA46YK06"/>
<gene>
    <name evidence="2" type="ORF">L0C25_22070</name>
</gene>
<evidence type="ECO:0000313" key="2">
    <source>
        <dbReference type="EMBL" id="UYM05175.1"/>
    </source>
</evidence>
<dbReference type="EMBL" id="CP094970">
    <property type="protein sequence ID" value="UYM05175.1"/>
    <property type="molecule type" value="Genomic_DNA"/>
</dbReference>
<dbReference type="SUPFAM" id="SSF56219">
    <property type="entry name" value="DNase I-like"/>
    <property type="match status" value="1"/>
</dbReference>
<accession>A0AA46YK06</accession>
<keyword evidence="1" id="KW-0732">Signal</keyword>